<dbReference type="AlphaFoldDB" id="A0A386ZJH8"/>
<dbReference type="KEGG" id="nyu:D7D52_32405"/>
<organism evidence="1 2">
    <name type="scientific">Nocardia yunnanensis</name>
    <dbReference type="NCBI Taxonomy" id="2382165"/>
    <lineage>
        <taxon>Bacteria</taxon>
        <taxon>Bacillati</taxon>
        <taxon>Actinomycetota</taxon>
        <taxon>Actinomycetes</taxon>
        <taxon>Mycobacteriales</taxon>
        <taxon>Nocardiaceae</taxon>
        <taxon>Nocardia</taxon>
    </lineage>
</organism>
<sequence length="407" mass="43735">MRDGRPFANALVFAHPRDVARLARSAPAAVESAYVAGDPCFDRILVSLPFRQRYRLALGIGDRTLIVVSSTWSADSTLGSRFALLRELLAELPLDLYAVAAILHPNITHLHGPGQVAQWYADCVRSGLIMLDEIDGWRAGLIAADVLIGDNGSVTGYGAAIGQPTLVAQFPDVPTETAIWELGRHAPRLPPHGPYRPHIDAMAGSAFIGSPDIAELTTGYPGRSLERLRGLFYDLLELSLPHSEIVVPVVEAPRTTAAPESSAHLVTVTRTGTAAVHLDRRPAEVSRAPLGTRADTHLSCHTDYPVRTLRSLANILVSPRIDAGRDAAAWLHATLAAHPRCELAALTDGTEAMALDRAGRLYTATSPHCPGEAAVSALYALKDDDLPGHIVAEFGTRRHGLRVHVTR</sequence>
<keyword evidence="2" id="KW-1185">Reference proteome</keyword>
<protein>
    <submittedName>
        <fullName evidence="1">Uncharacterized protein</fullName>
    </submittedName>
</protein>
<evidence type="ECO:0000313" key="2">
    <source>
        <dbReference type="Proteomes" id="UP000267164"/>
    </source>
</evidence>
<accession>A0A386ZJH8</accession>
<dbReference type="Proteomes" id="UP000267164">
    <property type="component" value="Chromosome"/>
</dbReference>
<dbReference type="OrthoDB" id="3661391at2"/>
<reference evidence="1 2" key="1">
    <citation type="submission" date="2018-09" db="EMBL/GenBank/DDBJ databases">
        <title>Nocardia yunnanensis sp. nov., an actinomycete isolated from a soil sample.</title>
        <authorList>
            <person name="Zhang J."/>
        </authorList>
    </citation>
    <scope>NUCLEOTIDE SEQUENCE [LARGE SCALE GENOMIC DNA]</scope>
    <source>
        <strain evidence="1 2">CFHS0054</strain>
    </source>
</reference>
<dbReference type="EMBL" id="CP032568">
    <property type="protein sequence ID" value="AYF77737.1"/>
    <property type="molecule type" value="Genomic_DNA"/>
</dbReference>
<name>A0A386ZJH8_9NOCA</name>
<evidence type="ECO:0000313" key="1">
    <source>
        <dbReference type="EMBL" id="AYF77737.1"/>
    </source>
</evidence>
<proteinExistence type="predicted"/>
<gene>
    <name evidence="1" type="ORF">D7D52_32405</name>
</gene>